<dbReference type="PANTHER" id="PTHR35936">
    <property type="entry name" value="MEMBRANE-BOUND LYTIC MUREIN TRANSGLYCOSYLASE F"/>
    <property type="match status" value="1"/>
</dbReference>
<dbReference type="OrthoDB" id="9815002at2"/>
<comment type="subcellular location">
    <subcellularLocation>
        <location evidence="8">Cell outer membrane</location>
        <topology evidence="8">Peripheral membrane protein</topology>
    </subcellularLocation>
    <text evidence="8">Attached to the inner leaflet of the outer membrane.</text>
</comment>
<feature type="domain" description="Solute-binding protein family 3/N-terminal" evidence="9">
    <location>
        <begin position="43"/>
        <end position="266"/>
    </location>
</feature>
<evidence type="ECO:0000256" key="4">
    <source>
        <dbReference type="ARBA" id="ARBA00023136"/>
    </source>
</evidence>
<dbReference type="Proteomes" id="UP000305675">
    <property type="component" value="Unassembled WGS sequence"/>
</dbReference>
<dbReference type="InterPro" id="IPR023703">
    <property type="entry name" value="MltF"/>
</dbReference>
<keyword evidence="4 8" id="KW-0472">Membrane</keyword>
<evidence type="ECO:0000256" key="3">
    <source>
        <dbReference type="ARBA" id="ARBA00022729"/>
    </source>
</evidence>
<comment type="similarity">
    <text evidence="2">Belongs to the bacterial solute-binding protein 3 family.</text>
</comment>
<dbReference type="AlphaFoldDB" id="A0A4U1BNG5"/>
<dbReference type="InterPro" id="IPR000189">
    <property type="entry name" value="Transglyc_AS"/>
</dbReference>
<dbReference type="RefSeq" id="WP_136863483.1">
    <property type="nucleotide sequence ID" value="NZ_SWCJ01000007.1"/>
</dbReference>
<dbReference type="GO" id="GO:0016998">
    <property type="term" value="P:cell wall macromolecule catabolic process"/>
    <property type="evidence" value="ECO:0007669"/>
    <property type="project" value="UniProtKB-UniRule"/>
</dbReference>
<dbReference type="InterPro" id="IPR023346">
    <property type="entry name" value="Lysozyme-like_dom_sf"/>
</dbReference>
<dbReference type="InterPro" id="IPR001638">
    <property type="entry name" value="Solute-binding_3/MltF_N"/>
</dbReference>
<comment type="caution">
    <text evidence="10">The sequence shown here is derived from an EMBL/GenBank/DDBJ whole genome shotgun (WGS) entry which is preliminary data.</text>
</comment>
<protein>
    <recommendedName>
        <fullName evidence="8">Membrane-bound lytic murein transglycosylase F</fullName>
        <ecNumber evidence="8">4.2.2.n1</ecNumber>
    </recommendedName>
    <alternativeName>
        <fullName evidence="8">Murein lyase F</fullName>
    </alternativeName>
</protein>
<name>A0A4U1BNG5_9GAMM</name>
<dbReference type="FunFam" id="1.10.530.10:FF:000003">
    <property type="entry name" value="Membrane-bound lytic murein transglycosylase F"/>
    <property type="match status" value="1"/>
</dbReference>
<keyword evidence="3 8" id="KW-0732">Signal</keyword>
<comment type="similarity">
    <text evidence="8">In the C-terminal section; belongs to the transglycosylase Slt family.</text>
</comment>
<proteinExistence type="inferred from homology"/>
<feature type="region of interest" description="LT domain" evidence="8">
    <location>
        <begin position="267"/>
        <end position="469"/>
    </location>
</feature>
<dbReference type="Gene3D" id="3.40.190.10">
    <property type="entry name" value="Periplasmic binding protein-like II"/>
    <property type="match status" value="2"/>
</dbReference>
<dbReference type="EMBL" id="SWCJ01000007">
    <property type="protein sequence ID" value="TKB54683.1"/>
    <property type="molecule type" value="Genomic_DNA"/>
</dbReference>
<dbReference type="PANTHER" id="PTHR35936:SF32">
    <property type="entry name" value="MEMBRANE-BOUND LYTIC MUREIN TRANSGLYCOSYLASE F"/>
    <property type="match status" value="1"/>
</dbReference>
<dbReference type="CDD" id="cd13403">
    <property type="entry name" value="MLTF-like"/>
    <property type="match status" value="1"/>
</dbReference>
<evidence type="ECO:0000256" key="6">
    <source>
        <dbReference type="ARBA" id="ARBA00023239"/>
    </source>
</evidence>
<sequence>MGLNFNPFIIKFAALASSLLLLGGCLDLEVQRPPKVEVAEPGPLRVGTLYGPTTYVVGSAGPMGLDYELAEGFASHLGRELKLVPYSSLSQLFNDMSNDKLDLIASSLPHTTLSRSFWRFSPPLYTTQMQLVYRRGEPKPANLNQINNGIMVMAGSSHAELLAKLSPDYPYLHWQETDTQASHELLALVASGELDYTIADAKTLAAAQRLYPTLASAFNLGEELEVGWALHAKTSNPLFSDLLDYWHGLNQQGRLPQLEEKYFGHAKRFDFVDTRAFIRATKKTLPKYQPWFEEYSGNLDWRKLAAVSYQESHWNPRAKSPTGVRGLMMLTRSTAKRVGVKDRLDPEQSIRGGSQYLQDLIKRLPASIPEPERIWFALAAYNIGLGHVEDARVIAQRHGLDPSSWRDVKSMLPRLNQKRYYQHTRYGFAEGKVAAHYVDNIKRYYDTLVLLENQDSNATVTAAHAQPSF</sequence>
<evidence type="ECO:0000256" key="5">
    <source>
        <dbReference type="ARBA" id="ARBA00023237"/>
    </source>
</evidence>
<evidence type="ECO:0000256" key="7">
    <source>
        <dbReference type="ARBA" id="ARBA00023316"/>
    </source>
</evidence>
<dbReference type="NCBIfam" id="NF008112">
    <property type="entry name" value="PRK10859.1"/>
    <property type="match status" value="1"/>
</dbReference>
<keyword evidence="7 8" id="KW-0961">Cell wall biogenesis/degradation</keyword>
<reference evidence="10 11" key="1">
    <citation type="submission" date="2019-04" db="EMBL/GenBank/DDBJ databases">
        <authorList>
            <person name="Hwang J.C."/>
        </authorList>
    </citation>
    <scope>NUCLEOTIDE SEQUENCE [LARGE SCALE GENOMIC DNA]</scope>
    <source>
        <strain evidence="10 11">IMCC35002</strain>
    </source>
</reference>
<dbReference type="GO" id="GO:0071555">
    <property type="term" value="P:cell wall organization"/>
    <property type="evidence" value="ECO:0007669"/>
    <property type="project" value="UniProtKB-KW"/>
</dbReference>
<gene>
    <name evidence="8 10" type="primary">mltF</name>
    <name evidence="10" type="ORF">FCL42_11055</name>
</gene>
<evidence type="ECO:0000256" key="8">
    <source>
        <dbReference type="HAMAP-Rule" id="MF_02016"/>
    </source>
</evidence>
<dbReference type="SUPFAM" id="SSF53955">
    <property type="entry name" value="Lysozyme-like"/>
    <property type="match status" value="1"/>
</dbReference>
<dbReference type="GO" id="GO:0008933">
    <property type="term" value="F:peptidoglycan lytic transglycosylase activity"/>
    <property type="evidence" value="ECO:0007669"/>
    <property type="project" value="UniProtKB-UniRule"/>
</dbReference>
<dbReference type="CDD" id="cd01009">
    <property type="entry name" value="PBP2_YfhD_N"/>
    <property type="match status" value="1"/>
</dbReference>
<comment type="catalytic activity">
    <reaction evidence="8">
        <text>Exolytic cleavage of the (1-&gt;4)-beta-glycosidic linkage between N-acetylmuramic acid (MurNAc) and N-acetylglucosamine (GlcNAc) residues in peptidoglycan, from either the reducing or the non-reducing ends of the peptidoglycan chains, with concomitant formation of a 1,6-anhydrobond in the MurNAc residue.</text>
        <dbReference type="EC" id="4.2.2.n1"/>
    </reaction>
</comment>
<evidence type="ECO:0000259" key="9">
    <source>
        <dbReference type="SMART" id="SM00062"/>
    </source>
</evidence>
<comment type="similarity">
    <text evidence="1">Belongs to the transglycosylase Slt family.</text>
</comment>
<comment type="caution">
    <text evidence="8">Lacks conserved residue(s) required for the propagation of feature annotation.</text>
</comment>
<dbReference type="Pfam" id="PF01464">
    <property type="entry name" value="SLT"/>
    <property type="match status" value="1"/>
</dbReference>
<dbReference type="GO" id="GO:0009253">
    <property type="term" value="P:peptidoglycan catabolic process"/>
    <property type="evidence" value="ECO:0007669"/>
    <property type="project" value="TreeGrafter"/>
</dbReference>
<dbReference type="HAMAP" id="MF_02016">
    <property type="entry name" value="MltF"/>
    <property type="match status" value="1"/>
</dbReference>
<evidence type="ECO:0000256" key="1">
    <source>
        <dbReference type="ARBA" id="ARBA00007734"/>
    </source>
</evidence>
<comment type="similarity">
    <text evidence="8">In the N-terminal section; belongs to the bacterial solute-binding protein 3 family.</text>
</comment>
<dbReference type="InterPro" id="IPR008258">
    <property type="entry name" value="Transglycosylase_SLT_dom_1"/>
</dbReference>
<comment type="domain">
    <text evidence="8">The N-terminal domain does not have lytic activity and probably modulates enzymatic activity. The C-terminal domain is the catalytic active domain.</text>
</comment>
<comment type="function">
    <text evidence="8">Murein-degrading enzyme that degrades murein glycan strands and insoluble, high-molecular weight murein sacculi, with the concomitant formation of a 1,6-anhydromuramoyl product. Lytic transglycosylases (LTs) play an integral role in the metabolism of the peptidoglycan (PG) sacculus. Their lytic action creates space within the PG sacculus to allow for its expansion as well as for the insertion of various structures such as secretion systems and flagella.</text>
</comment>
<organism evidence="10 11">
    <name type="scientific">Ferrimonas aestuarii</name>
    <dbReference type="NCBI Taxonomy" id="2569539"/>
    <lineage>
        <taxon>Bacteria</taxon>
        <taxon>Pseudomonadati</taxon>
        <taxon>Pseudomonadota</taxon>
        <taxon>Gammaproteobacteria</taxon>
        <taxon>Alteromonadales</taxon>
        <taxon>Ferrimonadaceae</taxon>
        <taxon>Ferrimonas</taxon>
    </lineage>
</organism>
<dbReference type="EC" id="4.2.2.n1" evidence="8"/>
<keyword evidence="11" id="KW-1185">Reference proteome</keyword>
<dbReference type="Pfam" id="PF00497">
    <property type="entry name" value="SBP_bac_3"/>
    <property type="match status" value="1"/>
</dbReference>
<keyword evidence="6 8" id="KW-0456">Lyase</keyword>
<dbReference type="SMART" id="SM00062">
    <property type="entry name" value="PBPb"/>
    <property type="match status" value="1"/>
</dbReference>
<evidence type="ECO:0000313" key="10">
    <source>
        <dbReference type="EMBL" id="TKB54683.1"/>
    </source>
</evidence>
<accession>A0A4U1BNG5</accession>
<dbReference type="PROSITE" id="PS00922">
    <property type="entry name" value="TRANSGLYCOSYLASE"/>
    <property type="match status" value="1"/>
</dbReference>
<evidence type="ECO:0000256" key="2">
    <source>
        <dbReference type="ARBA" id="ARBA00010333"/>
    </source>
</evidence>
<keyword evidence="5 8" id="KW-0998">Cell outer membrane</keyword>
<dbReference type="GO" id="GO:0009279">
    <property type="term" value="C:cell outer membrane"/>
    <property type="evidence" value="ECO:0007669"/>
    <property type="project" value="UniProtKB-SubCell"/>
</dbReference>
<evidence type="ECO:0000313" key="11">
    <source>
        <dbReference type="Proteomes" id="UP000305675"/>
    </source>
</evidence>
<dbReference type="Gene3D" id="1.10.530.10">
    <property type="match status" value="1"/>
</dbReference>
<dbReference type="SUPFAM" id="SSF53850">
    <property type="entry name" value="Periplasmic binding protein-like II"/>
    <property type="match status" value="1"/>
</dbReference>
<feature type="active site" evidence="8">
    <location>
        <position position="311"/>
    </location>
</feature>